<dbReference type="RefSeq" id="WP_023403881.1">
    <property type="nucleotide sequence ID" value="NZ_BAUJ01000021.1"/>
</dbReference>
<accession>V5FKT8</accession>
<dbReference type="Gene3D" id="3.40.50.300">
    <property type="entry name" value="P-loop containing nucleotide triphosphate hydrolases"/>
    <property type="match status" value="2"/>
</dbReference>
<proteinExistence type="predicted"/>
<dbReference type="PANTHER" id="PTHR32114">
    <property type="entry name" value="ABC TRANSPORTER ABCH.3"/>
    <property type="match status" value="1"/>
</dbReference>
<feature type="region of interest" description="Disordered" evidence="2">
    <location>
        <begin position="868"/>
        <end position="893"/>
    </location>
</feature>
<evidence type="ECO:0000313" key="5">
    <source>
        <dbReference type="Proteomes" id="UP000017800"/>
    </source>
</evidence>
<evidence type="ECO:0000259" key="3">
    <source>
        <dbReference type="Pfam" id="PF13476"/>
    </source>
</evidence>
<dbReference type="SUPFAM" id="SSF52540">
    <property type="entry name" value="P-loop containing nucleoside triphosphate hydrolases"/>
    <property type="match status" value="1"/>
</dbReference>
<feature type="coiled-coil region" evidence="1">
    <location>
        <begin position="701"/>
        <end position="735"/>
    </location>
</feature>
<dbReference type="EMBL" id="BAUJ01000021">
    <property type="protein sequence ID" value="GAD89517.1"/>
    <property type="molecule type" value="Genomic_DNA"/>
</dbReference>
<keyword evidence="5" id="KW-1185">Reference proteome</keyword>
<feature type="coiled-coil region" evidence="1">
    <location>
        <begin position="438"/>
        <end position="500"/>
    </location>
</feature>
<dbReference type="GO" id="GO:0006302">
    <property type="term" value="P:double-strand break repair"/>
    <property type="evidence" value="ECO:0007669"/>
    <property type="project" value="InterPro"/>
</dbReference>
<feature type="coiled-coil region" evidence="1">
    <location>
        <begin position="974"/>
        <end position="1008"/>
    </location>
</feature>
<sequence>MKILSLTFENLNSLKGKWHIDFTSDAFVESGLFAITGPTGAGKTTILDAICLAIYHETPRLGGISTSNNEIMTRGCASCSAEVEFEVKGKAYRAHWSMRRSRNKADGNLQPATVELAEVESGTIIADKVKTKLDQVNSITGLDFARFTKSMMLSQGQFAAFLNTDANKRAELLEELTGTEVYGLISARIHDSYSQAKITLDQLHARADGVALLSPEQLEELHDQSKQLTESSDKQQKLLTLHQQQQQWWLEKNKLQQNVTVQQSALEVATVAHNALQPQREKLQRSLPAERMRADYELWNSAQLEQTRIAEQLQTQTAQLGLQQDALQPLQAAAQSSEHRLQQARQAQTSLRELIQQQVVPIDTRLHELRKSLVQQQQKTKQVDSAVKQLNDRKGKLETEKQLTQQSLEKGQAYLKANASDAMLQSKLALWQQKHQQRMEASQKADQAERLAKQLTIQSNDKRAALSQKKAQEQQLTKELGTFEQAFNTAQQQLDELLKQGDESSLLTQLQSLQNNHPNYLKLEQGNSLYLDTLKERAQLVSSIAEQRLSLDAQTQKVSQLRRDLTLCEQSIADINKLLAQESELAKYRAQLNEHQACPLCGSMDHPALVSKDNADNDVLALGQRLTQAQSRFTDLNNAYKQQETQLNTVSSHLQHSAEQEQRLTNKCAELEQRWQSFTTSLGLAIDLGDEQAVTQLMERNKAQQNAINQQLNALVALQKNADQAKQTLHTQQSALADVRRALDSEQSALTLIDSKSDAASKEFTQWHEASVLCTKQLTNEIQEAGFDFANLYVNDDINEQANEQANTHANDWFEQKHRDLSLWNQTLEQTRSAEQLQAQLQTQINAVLESIQTNTVSATNEQARLQQMQSQLSEDETQRRALFGDKSSSEESEKMRLQLEACELACSQARTERDSALERVTKLSGQLDTMKAQHTQLTADVKNKSEIWQSQLGQSPFVDVSEFKNALLSEQERDTLADEIERSNHALENAKTLLNSAQSSLASHQGQFEQAALENEQWTTLSQAEIESVIAELSTQVEQTLKRQGELSQQLISDQSNRERLKDLIAEIDAFEQEFSDISHLNSLVGSAKGDKFRKFAQGLTLENLVYLANKHLTRFHGRYELQRKSDDGLSLQVIDTWQGDTERDTKTLSGGESFLVSLALALALSDLVSHKTSIDSLFLDEGFGTLDAETLDMALDALDNLNASGKMIGVISHVEAMKERIPLQIKVSKRSGLGVSALEREFAA</sequence>
<name>V5FKT8_9VIBR</name>
<keyword evidence="1" id="KW-0175">Coiled coil</keyword>
<dbReference type="PANTHER" id="PTHR32114:SF2">
    <property type="entry name" value="ABC TRANSPORTER ABCH.3"/>
    <property type="match status" value="1"/>
</dbReference>
<evidence type="ECO:0000256" key="2">
    <source>
        <dbReference type="SAM" id="MobiDB-lite"/>
    </source>
</evidence>
<evidence type="ECO:0000313" key="4">
    <source>
        <dbReference type="EMBL" id="GAD89517.1"/>
    </source>
</evidence>
<dbReference type="Pfam" id="PF13558">
    <property type="entry name" value="SbcC_Walker_B"/>
    <property type="match status" value="1"/>
</dbReference>
<dbReference type="AlphaFoldDB" id="V5FKT8"/>
<reference evidence="4 5" key="2">
    <citation type="submission" date="2013-11" db="EMBL/GenBank/DDBJ databases">
        <title>Whole genome shotgun sequence of Vibrio halioticoli NBRC 102217.</title>
        <authorList>
            <person name="Isaki S."/>
            <person name="Kimura A."/>
            <person name="Ohji S."/>
            <person name="Hosoyama A."/>
            <person name="Fujita N."/>
            <person name="Hashimoto M."/>
            <person name="Hosoyama Y."/>
            <person name="Yamazoe A."/>
        </authorList>
    </citation>
    <scope>NUCLEOTIDE SEQUENCE [LARGE SCALE GENOMIC DNA]</scope>
    <source>
        <strain evidence="4 5">NBRC 102217</strain>
    </source>
</reference>
<reference evidence="4 5" key="1">
    <citation type="submission" date="2013-10" db="EMBL/GenBank/DDBJ databases">
        <authorList>
            <person name="Ichikawa N."/>
            <person name="Kimura A."/>
            <person name="Ohji S."/>
            <person name="Hosoyama A."/>
            <person name="Fujita N."/>
        </authorList>
    </citation>
    <scope>NUCLEOTIDE SEQUENCE [LARGE SCALE GENOMIC DNA]</scope>
    <source>
        <strain evidence="4 5">NBRC 102217</strain>
    </source>
</reference>
<comment type="caution">
    <text evidence="4">The sequence shown here is derived from an EMBL/GenBank/DDBJ whole genome shotgun (WGS) entry which is preliminary data.</text>
</comment>
<dbReference type="InterPro" id="IPR027417">
    <property type="entry name" value="P-loop_NTPase"/>
</dbReference>
<dbReference type="eggNOG" id="COG0419">
    <property type="taxonomic scope" value="Bacteria"/>
</dbReference>
<gene>
    <name evidence="4" type="ORF">VHA01S_021_00110</name>
</gene>
<protein>
    <recommendedName>
        <fullName evidence="3">Rad50/SbcC-type AAA domain-containing protein</fullName>
    </recommendedName>
</protein>
<organism evidence="4 5">
    <name type="scientific">Vibrio halioticoli NBRC 102217</name>
    <dbReference type="NCBI Taxonomy" id="1219072"/>
    <lineage>
        <taxon>Bacteria</taxon>
        <taxon>Pseudomonadati</taxon>
        <taxon>Pseudomonadota</taxon>
        <taxon>Gammaproteobacteria</taxon>
        <taxon>Vibrionales</taxon>
        <taxon>Vibrionaceae</taxon>
        <taxon>Vibrio</taxon>
    </lineage>
</organism>
<dbReference type="OrthoDB" id="9795626at2"/>
<feature type="domain" description="Rad50/SbcC-type AAA" evidence="3">
    <location>
        <begin position="5"/>
        <end position="258"/>
    </location>
</feature>
<dbReference type="Proteomes" id="UP000017800">
    <property type="component" value="Unassembled WGS sequence"/>
</dbReference>
<dbReference type="GO" id="GO:0016887">
    <property type="term" value="F:ATP hydrolysis activity"/>
    <property type="evidence" value="ECO:0007669"/>
    <property type="project" value="InterPro"/>
</dbReference>
<feature type="coiled-coil region" evidence="1">
    <location>
        <begin position="626"/>
        <end position="674"/>
    </location>
</feature>
<feature type="compositionally biased region" description="Basic and acidic residues" evidence="2">
    <location>
        <begin position="877"/>
        <end position="893"/>
    </location>
</feature>
<dbReference type="InterPro" id="IPR038729">
    <property type="entry name" value="Rad50/SbcC_AAA"/>
</dbReference>
<evidence type="ECO:0000256" key="1">
    <source>
        <dbReference type="SAM" id="Coils"/>
    </source>
</evidence>
<dbReference type="Pfam" id="PF13476">
    <property type="entry name" value="AAA_23"/>
    <property type="match status" value="1"/>
</dbReference>